<dbReference type="CDD" id="cd03825">
    <property type="entry name" value="GT4_WcaC-like"/>
    <property type="match status" value="1"/>
</dbReference>
<organism evidence="4 6">
    <name type="scientific">Capnocytophaga sputigena</name>
    <dbReference type="NCBI Taxonomy" id="1019"/>
    <lineage>
        <taxon>Bacteria</taxon>
        <taxon>Pseudomonadati</taxon>
        <taxon>Bacteroidota</taxon>
        <taxon>Flavobacteriia</taxon>
        <taxon>Flavobacteriales</taxon>
        <taxon>Flavobacteriaceae</taxon>
        <taxon>Capnocytophaga</taxon>
    </lineage>
</organism>
<dbReference type="EMBL" id="UAVP01000009">
    <property type="protein sequence ID" value="SQA76156.1"/>
    <property type="molecule type" value="Genomic_DNA"/>
</dbReference>
<dbReference type="Gene3D" id="3.40.50.2000">
    <property type="entry name" value="Glycogen Phosphorylase B"/>
    <property type="match status" value="2"/>
</dbReference>
<gene>
    <name evidence="4" type="primary">mshA_1</name>
    <name evidence="3" type="ORF">CGC55_10325</name>
    <name evidence="4" type="ORF">NCTC11653_02078</name>
</gene>
<dbReference type="Pfam" id="PF00534">
    <property type="entry name" value="Glycos_transf_1"/>
    <property type="match status" value="1"/>
</dbReference>
<accession>A0AAX2ICK0</accession>
<dbReference type="GO" id="GO:0102710">
    <property type="term" value="F:D-inositol-3-phosphate glycosyltransferase activity"/>
    <property type="evidence" value="ECO:0007669"/>
    <property type="project" value="UniProtKB-EC"/>
</dbReference>
<evidence type="ECO:0000259" key="2">
    <source>
        <dbReference type="Pfam" id="PF13439"/>
    </source>
</evidence>
<evidence type="ECO:0000313" key="6">
    <source>
        <dbReference type="Proteomes" id="UP000249902"/>
    </source>
</evidence>
<dbReference type="EMBL" id="CP022385">
    <property type="protein sequence ID" value="ATA84869.1"/>
    <property type="molecule type" value="Genomic_DNA"/>
</dbReference>
<feature type="domain" description="Glycosyl transferase family 1" evidence="1">
    <location>
        <begin position="236"/>
        <end position="388"/>
    </location>
</feature>
<protein>
    <submittedName>
        <fullName evidence="4">D-inositol-3-phosphate glycosyltransferase</fullName>
        <ecNumber evidence="4">2.4.1.250</ecNumber>
    </submittedName>
    <submittedName>
        <fullName evidence="3">Glycosyl transferase family 1</fullName>
    </submittedName>
</protein>
<dbReference type="KEGG" id="cspu:CGC55_10325"/>
<dbReference type="PANTHER" id="PTHR12526:SF637">
    <property type="entry name" value="GLYCOSYLTRANSFERASE EPSF-RELATED"/>
    <property type="match status" value="1"/>
</dbReference>
<reference evidence="4 6" key="3">
    <citation type="submission" date="2018-06" db="EMBL/GenBank/DDBJ databases">
        <authorList>
            <consortium name="Pathogen Informatics"/>
            <person name="Doyle S."/>
        </authorList>
    </citation>
    <scope>NUCLEOTIDE SEQUENCE [LARGE SCALE GENOMIC DNA]</scope>
    <source>
        <strain evidence="4 6">NCTC11653</strain>
    </source>
</reference>
<dbReference type="RefSeq" id="WP_002678427.1">
    <property type="nucleotide sequence ID" value="NZ_CP022385.1"/>
</dbReference>
<name>A0AAX2ICK0_CAPSP</name>
<sequence length="416" mass="47659">MKVLHINISDVEGGATRAAYRIHKALLKEGIDSQMLVHSKGGDDYTVQSVWKTKLGVIFKFLRPYLDVLPIKKYKNRTKTPFSAAWVPFSKVVDRINEINPDIVHLHWICGGMLRIEDLAKIKQPIVWTLHDMWAFTGGEHYDEGQAHYTEKCGNSKVLNSHKENDLSRKGWERKNKTYQRIKSLNIIAPSRWLYNESKKSSLLKDKPHYLLPYVLDTDIFKPVDKNVARDLWHLPKDKKLILFGAMNATGDKRKGYDLLLAALKQLKREDVEIIVFGSSAPKEKSDLPFKIHYTGRLYDDISLVTLYSCADVMIVPSRQDNLVQTALESICCGTPVVAFNTTGQPDIIDHKINGYLAQPFDSEDLKNGIEWVLDNENYESLSKNAREKALTHFTEGVNTPKQIEIYKEVLNLYQK</sequence>
<reference evidence="3" key="1">
    <citation type="journal article" date="2017" name="Genome Announc.">
        <title>Twelve Complete Reference Genomes of Clinical Isolates in the Capnocytophaga Genus.</title>
        <authorList>
            <person name="Villarma A."/>
            <person name="Gulvik C.A."/>
            <person name="Rowe L.A."/>
            <person name="Sheth M."/>
            <person name="Juieng P."/>
            <person name="Nicholson A.C."/>
            <person name="Loparev V.N."/>
            <person name="McQuiston J.R."/>
        </authorList>
    </citation>
    <scope>NUCLEOTIDE SEQUENCE</scope>
    <source>
        <strain evidence="3">KC1668</strain>
    </source>
</reference>
<evidence type="ECO:0000313" key="5">
    <source>
        <dbReference type="Proteomes" id="UP000217301"/>
    </source>
</evidence>
<feature type="domain" description="Glycosyltransferase subfamily 4-like N-terminal" evidence="2">
    <location>
        <begin position="13"/>
        <end position="200"/>
    </location>
</feature>
<dbReference type="Pfam" id="PF13439">
    <property type="entry name" value="Glyco_transf_4"/>
    <property type="match status" value="1"/>
</dbReference>
<dbReference type="Proteomes" id="UP000217301">
    <property type="component" value="Chromosome"/>
</dbReference>
<keyword evidence="4" id="KW-0328">Glycosyltransferase</keyword>
<dbReference type="Proteomes" id="UP000249902">
    <property type="component" value="Unassembled WGS sequence"/>
</dbReference>
<dbReference type="AlphaFoldDB" id="A0AAX2ICK0"/>
<dbReference type="EC" id="2.4.1.250" evidence="4"/>
<dbReference type="InterPro" id="IPR028098">
    <property type="entry name" value="Glyco_trans_4-like_N"/>
</dbReference>
<dbReference type="SUPFAM" id="SSF53756">
    <property type="entry name" value="UDP-Glycosyltransferase/glycogen phosphorylase"/>
    <property type="match status" value="1"/>
</dbReference>
<reference evidence="5" key="2">
    <citation type="submission" date="2017-06" db="EMBL/GenBank/DDBJ databases">
        <title>Capnocytophaga spp. assemblies.</title>
        <authorList>
            <person name="Gulvik C.A."/>
        </authorList>
    </citation>
    <scope>NUCLEOTIDE SEQUENCE [LARGE SCALE GENOMIC DNA]</scope>
    <source>
        <strain evidence="5">KC1668</strain>
    </source>
</reference>
<dbReference type="PANTHER" id="PTHR12526">
    <property type="entry name" value="GLYCOSYLTRANSFERASE"/>
    <property type="match status" value="1"/>
</dbReference>
<proteinExistence type="predicted"/>
<evidence type="ECO:0000259" key="1">
    <source>
        <dbReference type="Pfam" id="PF00534"/>
    </source>
</evidence>
<evidence type="ECO:0000313" key="3">
    <source>
        <dbReference type="EMBL" id="ATA84869.1"/>
    </source>
</evidence>
<keyword evidence="4" id="KW-0808">Transferase</keyword>
<evidence type="ECO:0000313" key="4">
    <source>
        <dbReference type="EMBL" id="SQA76156.1"/>
    </source>
</evidence>
<dbReference type="InterPro" id="IPR001296">
    <property type="entry name" value="Glyco_trans_1"/>
</dbReference>
<keyword evidence="5" id="KW-1185">Reference proteome</keyword>